<dbReference type="EMBL" id="JAATJC010000001">
    <property type="protein sequence ID" value="NJC04749.1"/>
    <property type="molecule type" value="Genomic_DNA"/>
</dbReference>
<protein>
    <submittedName>
        <fullName evidence="2">Uncharacterized protein</fullName>
    </submittedName>
</protein>
<dbReference type="Proteomes" id="UP000558192">
    <property type="component" value="Unassembled WGS sequence"/>
</dbReference>
<keyword evidence="1" id="KW-1133">Transmembrane helix</keyword>
<keyword evidence="3" id="KW-1185">Reference proteome</keyword>
<dbReference type="RefSeq" id="WP_168067527.1">
    <property type="nucleotide sequence ID" value="NZ_JAATJC010000001.1"/>
</dbReference>
<comment type="caution">
    <text evidence="2">The sequence shown here is derived from an EMBL/GenBank/DDBJ whole genome shotgun (WGS) entry which is preliminary data.</text>
</comment>
<accession>A0A7X6BEX2</accession>
<feature type="transmembrane region" description="Helical" evidence="1">
    <location>
        <begin position="25"/>
        <end position="47"/>
    </location>
</feature>
<name>A0A7X6BEX2_9SPHN</name>
<keyword evidence="1" id="KW-0812">Transmembrane</keyword>
<organism evidence="2 3">
    <name type="scientific">Sphingomonas kaistensis</name>
    <dbReference type="NCBI Taxonomy" id="298708"/>
    <lineage>
        <taxon>Bacteria</taxon>
        <taxon>Pseudomonadati</taxon>
        <taxon>Pseudomonadota</taxon>
        <taxon>Alphaproteobacteria</taxon>
        <taxon>Sphingomonadales</taxon>
        <taxon>Sphingomonadaceae</taxon>
        <taxon>Sphingomonas</taxon>
    </lineage>
</organism>
<reference evidence="2 3" key="1">
    <citation type="submission" date="2020-03" db="EMBL/GenBank/DDBJ databases">
        <title>Genomic Encyclopedia of Type Strains, Phase IV (KMG-IV): sequencing the most valuable type-strain genomes for metagenomic binning, comparative biology and taxonomic classification.</title>
        <authorList>
            <person name="Goeker M."/>
        </authorList>
    </citation>
    <scope>NUCLEOTIDE SEQUENCE [LARGE SCALE GENOMIC DNA]</scope>
    <source>
        <strain evidence="2 3">DSM 16846</strain>
    </source>
</reference>
<sequence>MDEPWFTYWVRPGGKRNINPRNAKGWATLAIFVVLVTIPSFFLGPWLDRNKWLLVPYIAGIGLVTFGFIRFAITKSERVELDLTPDELAEFRAWKRRGKR</sequence>
<evidence type="ECO:0000313" key="3">
    <source>
        <dbReference type="Proteomes" id="UP000558192"/>
    </source>
</evidence>
<evidence type="ECO:0000313" key="2">
    <source>
        <dbReference type="EMBL" id="NJC04749.1"/>
    </source>
</evidence>
<dbReference type="AlphaFoldDB" id="A0A7X6BEX2"/>
<proteinExistence type="predicted"/>
<keyword evidence="1" id="KW-0472">Membrane</keyword>
<evidence type="ECO:0000256" key="1">
    <source>
        <dbReference type="SAM" id="Phobius"/>
    </source>
</evidence>
<gene>
    <name evidence="2" type="ORF">GGQ97_000542</name>
</gene>
<feature type="transmembrane region" description="Helical" evidence="1">
    <location>
        <begin position="53"/>
        <end position="73"/>
    </location>
</feature>